<name>A0A644SKA7_9ZZZZ</name>
<comment type="caution">
    <text evidence="1">The sequence shown here is derived from an EMBL/GenBank/DDBJ whole genome shotgun (WGS) entry which is preliminary data.</text>
</comment>
<accession>A0A644SKA7</accession>
<dbReference type="EMBL" id="VSSQ01000001">
    <property type="protein sequence ID" value="MPL55095.1"/>
    <property type="molecule type" value="Genomic_DNA"/>
</dbReference>
<dbReference type="AlphaFoldDB" id="A0A644SKA7"/>
<dbReference type="PROSITE" id="PS51257">
    <property type="entry name" value="PROKAR_LIPOPROTEIN"/>
    <property type="match status" value="1"/>
</dbReference>
<organism evidence="1">
    <name type="scientific">bioreactor metagenome</name>
    <dbReference type="NCBI Taxonomy" id="1076179"/>
    <lineage>
        <taxon>unclassified sequences</taxon>
        <taxon>metagenomes</taxon>
        <taxon>ecological metagenomes</taxon>
    </lineage>
</organism>
<proteinExistence type="predicted"/>
<protein>
    <submittedName>
        <fullName evidence="1">Uncharacterized protein</fullName>
    </submittedName>
</protein>
<evidence type="ECO:0000313" key="1">
    <source>
        <dbReference type="EMBL" id="MPL55095.1"/>
    </source>
</evidence>
<sequence length="141" mass="16349">MANRNRIKLTVIMKKIIFLILISFLFSCERNSEDSTSENLIAKWNWIKSSGGIDGKVETPFSTGKNIVLEFSQNKVKTYENGILKSEKNYSIQNKNSIMGGQKQMVIYEPYQPDQSFLIENNKLFLSDECYDCHQSEYIKQ</sequence>
<reference evidence="1" key="1">
    <citation type="submission" date="2019-08" db="EMBL/GenBank/DDBJ databases">
        <authorList>
            <person name="Kucharzyk K."/>
            <person name="Murdoch R.W."/>
            <person name="Higgins S."/>
            <person name="Loffler F."/>
        </authorList>
    </citation>
    <scope>NUCLEOTIDE SEQUENCE</scope>
</reference>
<gene>
    <name evidence="1" type="ORF">SDC9_00562</name>
</gene>